<dbReference type="Gene3D" id="2.60.40.1120">
    <property type="entry name" value="Carboxypeptidase-like, regulatory domain"/>
    <property type="match status" value="1"/>
</dbReference>
<dbReference type="Gene3D" id="2.40.170.20">
    <property type="entry name" value="TonB-dependent receptor, beta-barrel domain"/>
    <property type="match status" value="1"/>
</dbReference>
<dbReference type="SUPFAM" id="SSF56935">
    <property type="entry name" value="Porins"/>
    <property type="match status" value="1"/>
</dbReference>
<keyword evidence="7" id="KW-0998">Cell outer membrane</keyword>
<evidence type="ECO:0000256" key="2">
    <source>
        <dbReference type="ARBA" id="ARBA00022448"/>
    </source>
</evidence>
<dbReference type="Pfam" id="PF13715">
    <property type="entry name" value="CarbopepD_reg_2"/>
    <property type="match status" value="1"/>
</dbReference>
<proteinExistence type="predicted"/>
<dbReference type="RefSeq" id="WP_154535017.1">
    <property type="nucleotide sequence ID" value="NZ_VUNG01000038.1"/>
</dbReference>
<sequence>MRGVVLYILLLFCCLKLSAQKSTVYSEMLRLQNIHHVHFLYKSDLNLSINYNGRDIKTLTLHQALDEVFRKSGISYSIHGSNILLTQGQKTVTAKPLIERHVLKGIVRDSLGEPLVNVSIYDKVSHTGTLSNEQGVYTLILIKGVHVLEVSWFGQRQKSFSINIKKDTRHDLVIKGSMELGEVVVSRDLNSPLNTTQTGKLTLRPEDINTEFSLLSSPDLVKTLQRTSGVAQGTELSGGLLVHGGSPDENLFLLDGTPVYQTNHSFGLFSAFNSDIIKNIDFYKSGFPARYSGRISSITDVRTRDGSMTEHHGSFSLGLIDGRLQFEGPIIKGRTSYNIALRRSWIDLLLLPTFAIINHSKNGGSKFRFTYAFHDFNAKVTHLLSRNNKLWLSLYSGMDNYGIKDEDAWYDYQTTTENKFRWGNLNATSAGDFQLSNRLSNNTSFIASYSYTNQSMNEDDIYHPEPDIRFRKSLDISHNKTKMLDLGIKTDFTFFPHPKHTLRFGGAFTVHWFNPQTVIQSFYFGDPNEHVDTTDVSGHTRLSSVEAQLYTEDDIVLNRWINANVGTSFTFYHVSDKTFHSFDPRLSIRWHPVTPLTFKISYTHMSQSIHRIASTFLDIPSDFWVPSIAVIPPVRSHQVAAGIYTQVSPEFIFSLEGYLKSTDNFLQYRHWMGLQPPAAFWEQNVTQGRGKAYGIEMEARYRTRRLTAQMAYTLSWSKRKFPELYDGWFYDQFDNRHRLNTTIRYTMTKKISVYAALTLKSGNRVSFPTASAVNPRMPEDDDNHELTYIYGKPNNLSLPLYHRLDLGFNFKHTTRKGHEAIWNVNVYNAYCHLNTIYAKVRQANDGSIAAKAKGYIPIIPSVSYTIKF</sequence>
<dbReference type="GO" id="GO:0015344">
    <property type="term" value="F:siderophore uptake transmembrane transporter activity"/>
    <property type="evidence" value="ECO:0007669"/>
    <property type="project" value="TreeGrafter"/>
</dbReference>
<accession>A0A7K0KHT9</accession>
<dbReference type="GO" id="GO:0044718">
    <property type="term" value="P:siderophore transmembrane transport"/>
    <property type="evidence" value="ECO:0007669"/>
    <property type="project" value="TreeGrafter"/>
</dbReference>
<keyword evidence="10" id="KW-1185">Reference proteome</keyword>
<keyword evidence="3" id="KW-1134">Transmembrane beta strand</keyword>
<evidence type="ECO:0000259" key="8">
    <source>
        <dbReference type="Pfam" id="PF07715"/>
    </source>
</evidence>
<evidence type="ECO:0000313" key="10">
    <source>
        <dbReference type="Proteomes" id="UP000438914"/>
    </source>
</evidence>
<reference evidence="9 10" key="1">
    <citation type="submission" date="2019-08" db="EMBL/GenBank/DDBJ databases">
        <title>In-depth cultivation of the pig gut microbiome towards novel bacterial diversity and tailored functional studies.</title>
        <authorList>
            <person name="Wylensek D."/>
            <person name="Hitch T.C.A."/>
            <person name="Clavel T."/>
        </authorList>
    </citation>
    <scope>NUCLEOTIDE SEQUENCE [LARGE SCALE GENOMIC DNA]</scope>
    <source>
        <strain evidence="9 10">LKV-178-WT-2A</strain>
    </source>
</reference>
<keyword evidence="4" id="KW-0812">Transmembrane</keyword>
<evidence type="ECO:0000256" key="7">
    <source>
        <dbReference type="ARBA" id="ARBA00023237"/>
    </source>
</evidence>
<name>A0A7K0KHT9_9BACT</name>
<protein>
    <submittedName>
        <fullName evidence="9">TonB-dependent receptor</fullName>
    </submittedName>
</protein>
<keyword evidence="5" id="KW-0732">Signal</keyword>
<dbReference type="InterPro" id="IPR012910">
    <property type="entry name" value="Plug_dom"/>
</dbReference>
<dbReference type="InterPro" id="IPR039426">
    <property type="entry name" value="TonB-dep_rcpt-like"/>
</dbReference>
<dbReference type="InterPro" id="IPR036942">
    <property type="entry name" value="Beta-barrel_TonB_sf"/>
</dbReference>
<gene>
    <name evidence="9" type="ORF">FYJ73_12270</name>
</gene>
<evidence type="ECO:0000256" key="4">
    <source>
        <dbReference type="ARBA" id="ARBA00022692"/>
    </source>
</evidence>
<dbReference type="SUPFAM" id="SSF49464">
    <property type="entry name" value="Carboxypeptidase regulatory domain-like"/>
    <property type="match status" value="1"/>
</dbReference>
<evidence type="ECO:0000256" key="1">
    <source>
        <dbReference type="ARBA" id="ARBA00004571"/>
    </source>
</evidence>
<dbReference type="InterPro" id="IPR008969">
    <property type="entry name" value="CarboxyPept-like_regulatory"/>
</dbReference>
<dbReference type="GO" id="GO:0009279">
    <property type="term" value="C:cell outer membrane"/>
    <property type="evidence" value="ECO:0007669"/>
    <property type="project" value="UniProtKB-SubCell"/>
</dbReference>
<dbReference type="PANTHER" id="PTHR30069">
    <property type="entry name" value="TONB-DEPENDENT OUTER MEMBRANE RECEPTOR"/>
    <property type="match status" value="1"/>
</dbReference>
<keyword evidence="6" id="KW-0472">Membrane</keyword>
<dbReference type="PANTHER" id="PTHR30069:SF29">
    <property type="entry name" value="HEMOGLOBIN AND HEMOGLOBIN-HAPTOGLOBIN-BINDING PROTEIN 1-RELATED"/>
    <property type="match status" value="1"/>
</dbReference>
<organism evidence="9 10">
    <name type="scientific">Hallella mizrahii</name>
    <dbReference type="NCBI Taxonomy" id="2606637"/>
    <lineage>
        <taxon>Bacteria</taxon>
        <taxon>Pseudomonadati</taxon>
        <taxon>Bacteroidota</taxon>
        <taxon>Bacteroidia</taxon>
        <taxon>Bacteroidales</taxon>
        <taxon>Prevotellaceae</taxon>
        <taxon>Hallella</taxon>
    </lineage>
</organism>
<evidence type="ECO:0000256" key="3">
    <source>
        <dbReference type="ARBA" id="ARBA00022452"/>
    </source>
</evidence>
<feature type="domain" description="TonB-dependent receptor plug" evidence="8">
    <location>
        <begin position="219"/>
        <end position="293"/>
    </location>
</feature>
<evidence type="ECO:0000256" key="5">
    <source>
        <dbReference type="ARBA" id="ARBA00022729"/>
    </source>
</evidence>
<comment type="caution">
    <text evidence="9">The sequence shown here is derived from an EMBL/GenBank/DDBJ whole genome shotgun (WGS) entry which is preliminary data.</text>
</comment>
<keyword evidence="9" id="KW-0675">Receptor</keyword>
<dbReference type="Pfam" id="PF07715">
    <property type="entry name" value="Plug"/>
    <property type="match status" value="1"/>
</dbReference>
<dbReference type="Proteomes" id="UP000438914">
    <property type="component" value="Unassembled WGS sequence"/>
</dbReference>
<evidence type="ECO:0000256" key="6">
    <source>
        <dbReference type="ARBA" id="ARBA00023136"/>
    </source>
</evidence>
<dbReference type="AlphaFoldDB" id="A0A7K0KHT9"/>
<comment type="subcellular location">
    <subcellularLocation>
        <location evidence="1">Cell outer membrane</location>
        <topology evidence="1">Multi-pass membrane protein</topology>
    </subcellularLocation>
</comment>
<evidence type="ECO:0000313" key="9">
    <source>
        <dbReference type="EMBL" id="MST85429.1"/>
    </source>
</evidence>
<dbReference type="EMBL" id="VUNG01000038">
    <property type="protein sequence ID" value="MST85429.1"/>
    <property type="molecule type" value="Genomic_DNA"/>
</dbReference>
<keyword evidence="2" id="KW-0813">Transport</keyword>